<gene>
    <name evidence="1" type="ORF">RhiirA1_481953</name>
</gene>
<name>A0A2N0QMG9_9GLOM</name>
<reference evidence="1 2" key="2">
    <citation type="submission" date="2017-10" db="EMBL/GenBank/DDBJ databases">
        <title>Genome analyses suggest a sexual origin of heterokaryosis in a supposedly ancient asexual fungus.</title>
        <authorList>
            <person name="Corradi N."/>
            <person name="Sedzielewska K."/>
            <person name="Noel J."/>
            <person name="Charron P."/>
            <person name="Farinelli L."/>
            <person name="Marton T."/>
            <person name="Kruger M."/>
            <person name="Pelin A."/>
            <person name="Brachmann A."/>
            <person name="Corradi N."/>
        </authorList>
    </citation>
    <scope>NUCLEOTIDE SEQUENCE [LARGE SCALE GENOMIC DNA]</scope>
    <source>
        <strain evidence="1 2">A1</strain>
    </source>
</reference>
<comment type="caution">
    <text evidence="1">The sequence shown here is derived from an EMBL/GenBank/DDBJ whole genome shotgun (WGS) entry which is preliminary data.</text>
</comment>
<reference evidence="1 2" key="1">
    <citation type="submission" date="2017-10" db="EMBL/GenBank/DDBJ databases">
        <title>Extensive intraspecific genome diversity in a model arbuscular mycorrhizal fungus.</title>
        <authorList>
            <person name="Chen E.C.H."/>
            <person name="Morin E."/>
            <person name="Baudet D."/>
            <person name="Noel J."/>
            <person name="Ndikumana S."/>
            <person name="Charron P."/>
            <person name="St-Onge C."/>
            <person name="Giorgi J."/>
            <person name="Grigoriev I.V."/>
            <person name="Roux C."/>
            <person name="Martin F.M."/>
            <person name="Corradi N."/>
        </authorList>
    </citation>
    <scope>NUCLEOTIDE SEQUENCE [LARGE SCALE GENOMIC DNA]</scope>
    <source>
        <strain evidence="1 2">A1</strain>
    </source>
</reference>
<dbReference type="VEuPathDB" id="FungiDB:RhiirA1_481953"/>
<proteinExistence type="predicted"/>
<sequence>MVCNSRTDGRNAYEETAKWMLEYLFKENLVAPTFIGIIISSYNNLIEITVSSS</sequence>
<protein>
    <submittedName>
        <fullName evidence="1">Uncharacterized protein</fullName>
    </submittedName>
</protein>
<evidence type="ECO:0000313" key="1">
    <source>
        <dbReference type="EMBL" id="PKC52248.1"/>
    </source>
</evidence>
<dbReference type="EMBL" id="LLXH01006132">
    <property type="protein sequence ID" value="PKC52248.1"/>
    <property type="molecule type" value="Genomic_DNA"/>
</dbReference>
<evidence type="ECO:0000313" key="2">
    <source>
        <dbReference type="Proteomes" id="UP000232688"/>
    </source>
</evidence>
<accession>A0A2N0QMG9</accession>
<organism evidence="1 2">
    <name type="scientific">Rhizophagus irregularis</name>
    <dbReference type="NCBI Taxonomy" id="588596"/>
    <lineage>
        <taxon>Eukaryota</taxon>
        <taxon>Fungi</taxon>
        <taxon>Fungi incertae sedis</taxon>
        <taxon>Mucoromycota</taxon>
        <taxon>Glomeromycotina</taxon>
        <taxon>Glomeromycetes</taxon>
        <taxon>Glomerales</taxon>
        <taxon>Glomeraceae</taxon>
        <taxon>Rhizophagus</taxon>
    </lineage>
</organism>
<dbReference type="AlphaFoldDB" id="A0A2N0QMG9"/>
<dbReference type="Proteomes" id="UP000232688">
    <property type="component" value="Unassembled WGS sequence"/>
</dbReference>